<dbReference type="SUPFAM" id="SSF51445">
    <property type="entry name" value="(Trans)glycosidases"/>
    <property type="match status" value="1"/>
</dbReference>
<proteinExistence type="inferred from homology"/>
<dbReference type="Gene3D" id="3.20.20.80">
    <property type="entry name" value="Glycosidases"/>
    <property type="match status" value="1"/>
</dbReference>
<evidence type="ECO:0000259" key="6">
    <source>
        <dbReference type="Pfam" id="PF00150"/>
    </source>
</evidence>
<dbReference type="Pfam" id="PF00150">
    <property type="entry name" value="Cellulase"/>
    <property type="match status" value="1"/>
</dbReference>
<dbReference type="InterPro" id="IPR050386">
    <property type="entry name" value="Glycosyl_hydrolase_5"/>
</dbReference>
<evidence type="ECO:0000313" key="7">
    <source>
        <dbReference type="EMBL" id="KIM31822.1"/>
    </source>
</evidence>
<feature type="chain" id="PRO_5002174347" evidence="5">
    <location>
        <begin position="31"/>
        <end position="436"/>
    </location>
</feature>
<evidence type="ECO:0000256" key="2">
    <source>
        <dbReference type="ARBA" id="ARBA00022801"/>
    </source>
</evidence>
<evidence type="ECO:0000256" key="4">
    <source>
        <dbReference type="RuleBase" id="RU361153"/>
    </source>
</evidence>
<keyword evidence="8" id="KW-1185">Reference proteome</keyword>
<dbReference type="HOGENOM" id="CLU_004624_0_1_1"/>
<evidence type="ECO:0000256" key="3">
    <source>
        <dbReference type="ARBA" id="ARBA00023295"/>
    </source>
</evidence>
<feature type="signal peptide" evidence="5">
    <location>
        <begin position="1"/>
        <end position="30"/>
    </location>
</feature>
<evidence type="ECO:0000256" key="5">
    <source>
        <dbReference type="SAM" id="SignalP"/>
    </source>
</evidence>
<keyword evidence="3 4" id="KW-0326">Glycosidase</keyword>
<dbReference type="PANTHER" id="PTHR31297:SF42">
    <property type="entry name" value="GLYCOSIDE HYDROLASE FAMILY 5 DOMAIN-CONTAINING PROTEIN"/>
    <property type="match status" value="1"/>
</dbReference>
<dbReference type="InterPro" id="IPR001547">
    <property type="entry name" value="Glyco_hydro_5"/>
</dbReference>
<dbReference type="GO" id="GO:0009251">
    <property type="term" value="P:glucan catabolic process"/>
    <property type="evidence" value="ECO:0007669"/>
    <property type="project" value="TreeGrafter"/>
</dbReference>
<dbReference type="GO" id="GO:0005576">
    <property type="term" value="C:extracellular region"/>
    <property type="evidence" value="ECO:0007669"/>
    <property type="project" value="TreeGrafter"/>
</dbReference>
<dbReference type="Proteomes" id="UP000054097">
    <property type="component" value="Unassembled WGS sequence"/>
</dbReference>
<gene>
    <name evidence="7" type="ORF">M408DRAFT_327240</name>
</gene>
<organism evidence="7 8">
    <name type="scientific">Serendipita vermifera MAFF 305830</name>
    <dbReference type="NCBI Taxonomy" id="933852"/>
    <lineage>
        <taxon>Eukaryota</taxon>
        <taxon>Fungi</taxon>
        <taxon>Dikarya</taxon>
        <taxon>Basidiomycota</taxon>
        <taxon>Agaricomycotina</taxon>
        <taxon>Agaricomycetes</taxon>
        <taxon>Sebacinales</taxon>
        <taxon>Serendipitaceae</taxon>
        <taxon>Serendipita</taxon>
    </lineage>
</organism>
<reference evidence="7 8" key="1">
    <citation type="submission" date="2014-04" db="EMBL/GenBank/DDBJ databases">
        <authorList>
            <consortium name="DOE Joint Genome Institute"/>
            <person name="Kuo A."/>
            <person name="Zuccaro A."/>
            <person name="Kohler A."/>
            <person name="Nagy L.G."/>
            <person name="Floudas D."/>
            <person name="Copeland A."/>
            <person name="Barry K.W."/>
            <person name="Cichocki N."/>
            <person name="Veneault-Fourrey C."/>
            <person name="LaButti K."/>
            <person name="Lindquist E.A."/>
            <person name="Lipzen A."/>
            <person name="Lundell T."/>
            <person name="Morin E."/>
            <person name="Murat C."/>
            <person name="Sun H."/>
            <person name="Tunlid A."/>
            <person name="Henrissat B."/>
            <person name="Grigoriev I.V."/>
            <person name="Hibbett D.S."/>
            <person name="Martin F."/>
            <person name="Nordberg H.P."/>
            <person name="Cantor M.N."/>
            <person name="Hua S.X."/>
        </authorList>
    </citation>
    <scope>NUCLEOTIDE SEQUENCE [LARGE SCALE GENOMIC DNA]</scope>
    <source>
        <strain evidence="7 8">MAFF 305830</strain>
    </source>
</reference>
<feature type="domain" description="Glycoside hydrolase family 5" evidence="6">
    <location>
        <begin position="100"/>
        <end position="239"/>
    </location>
</feature>
<dbReference type="OrthoDB" id="62120at2759"/>
<dbReference type="InterPro" id="IPR017853">
    <property type="entry name" value="GH"/>
</dbReference>
<keyword evidence="2 4" id="KW-0378">Hydrolase</keyword>
<dbReference type="PANTHER" id="PTHR31297">
    <property type="entry name" value="GLUCAN ENDO-1,6-BETA-GLUCOSIDASE B"/>
    <property type="match status" value="1"/>
</dbReference>
<protein>
    <submittedName>
        <fullName evidence="7">Glycoside hydrolase family 5 protein</fullName>
    </submittedName>
</protein>
<reference evidence="8" key="2">
    <citation type="submission" date="2015-01" db="EMBL/GenBank/DDBJ databases">
        <title>Evolutionary Origins and Diversification of the Mycorrhizal Mutualists.</title>
        <authorList>
            <consortium name="DOE Joint Genome Institute"/>
            <consortium name="Mycorrhizal Genomics Consortium"/>
            <person name="Kohler A."/>
            <person name="Kuo A."/>
            <person name="Nagy L.G."/>
            <person name="Floudas D."/>
            <person name="Copeland A."/>
            <person name="Barry K.W."/>
            <person name="Cichocki N."/>
            <person name="Veneault-Fourrey C."/>
            <person name="LaButti K."/>
            <person name="Lindquist E.A."/>
            <person name="Lipzen A."/>
            <person name="Lundell T."/>
            <person name="Morin E."/>
            <person name="Murat C."/>
            <person name="Riley R."/>
            <person name="Ohm R."/>
            <person name="Sun H."/>
            <person name="Tunlid A."/>
            <person name="Henrissat B."/>
            <person name="Grigoriev I.V."/>
            <person name="Hibbett D.S."/>
            <person name="Martin F."/>
        </authorList>
    </citation>
    <scope>NUCLEOTIDE SEQUENCE [LARGE SCALE GENOMIC DNA]</scope>
    <source>
        <strain evidence="8">MAFF 305830</strain>
    </source>
</reference>
<dbReference type="GO" id="GO:0009986">
    <property type="term" value="C:cell surface"/>
    <property type="evidence" value="ECO:0007669"/>
    <property type="project" value="TreeGrafter"/>
</dbReference>
<accession>A0A0C2XSA6</accession>
<dbReference type="EMBL" id="KN824281">
    <property type="protein sequence ID" value="KIM31822.1"/>
    <property type="molecule type" value="Genomic_DNA"/>
</dbReference>
<keyword evidence="5" id="KW-0732">Signal</keyword>
<dbReference type="AlphaFoldDB" id="A0A0C2XSA6"/>
<comment type="similarity">
    <text evidence="1 4">Belongs to the glycosyl hydrolase 5 (cellulase A) family.</text>
</comment>
<evidence type="ECO:0000313" key="8">
    <source>
        <dbReference type="Proteomes" id="UP000054097"/>
    </source>
</evidence>
<dbReference type="GO" id="GO:0008422">
    <property type="term" value="F:beta-glucosidase activity"/>
    <property type="evidence" value="ECO:0007669"/>
    <property type="project" value="TreeGrafter"/>
</dbReference>
<sequence length="436" mass="49039">MRTHTHFHLLFGQLAALLLSLALVPATVSAAPTANITKRAPTWGFPYGSTKIRGVNLGGWLVLEPWITPSLFDGTDGRIVDEYTFCQYQDYNTAHSKLVNHWNTWITYNDFVNIKNAGLNHVRLPIGYWAWDVSRGEPYHQGQLSYLTSAIGWARQVGLKVIIDLHGAPGSQNGYDNSGQKMSYPTWHTSSDNIARTNAIIKTLASWYSSQTDTVVGIAPLNEPAGYYGSDVMNVVRQYWYDSYGNIRYPYGNSQQGALLEVIHDAFQPLDYWNGFETTGFDGVMMDTHYYGVFSQGEVSRSWDQQVQAACARGPQLQSFDLWTVVGEWSLAFTDCAKYLNGRGIGARYDGSYPGSSYVGTCSYFTGSGSTFGNDYKGFLRRFWEAQVTSFERGGGWIFWTWKAENADEWSYSAGLNYGWIPQDPTQRIYGNVCNY</sequence>
<evidence type="ECO:0000256" key="1">
    <source>
        <dbReference type="ARBA" id="ARBA00005641"/>
    </source>
</evidence>
<name>A0A0C2XSA6_SERVB</name>
<dbReference type="STRING" id="933852.A0A0C2XSA6"/>